<name>A0A6J7J687_9ZZZZ</name>
<reference evidence="1" key="1">
    <citation type="submission" date="2020-05" db="EMBL/GenBank/DDBJ databases">
        <authorList>
            <person name="Chiriac C."/>
            <person name="Salcher M."/>
            <person name="Ghai R."/>
            <person name="Kavagutti S V."/>
        </authorList>
    </citation>
    <scope>NUCLEOTIDE SEQUENCE</scope>
</reference>
<dbReference type="EMBL" id="CAFBNE010000016">
    <property type="protein sequence ID" value="CAB4938853.1"/>
    <property type="molecule type" value="Genomic_DNA"/>
</dbReference>
<dbReference type="AlphaFoldDB" id="A0A6J7J687"/>
<gene>
    <name evidence="1" type="ORF">UFOPK3772_00767</name>
</gene>
<evidence type="ECO:0000313" key="1">
    <source>
        <dbReference type="EMBL" id="CAB4938853.1"/>
    </source>
</evidence>
<protein>
    <submittedName>
        <fullName evidence="1">Unannotated protein</fullName>
    </submittedName>
</protein>
<accession>A0A6J7J687</accession>
<proteinExistence type="predicted"/>
<sequence>MSLTGRQAGEVAESAAEVEASRALVQPYLDPAFTLIRATGERYTAGTYVPLDVDEYNVSDVIVTEPRKDIRVVRYFVTEPGAAAPDSGVVMGDGKAPRISVLRWDEGLGHWVMVSHANFKNPVSAVCDQDPKTVTGEPPMTSQEDIELGASLIEQWRDITTGKSKEKVRHVANQIQLADGQGWPAIDGEPIKWAPAKAYDFANFGVARNNDPLVVSYDAVAIDLVMEGDGYRAKSSPRLLTYLLSAEGKWELIALANFTVPQVAPDDVKCVPVSS</sequence>
<organism evidence="1">
    <name type="scientific">freshwater metagenome</name>
    <dbReference type="NCBI Taxonomy" id="449393"/>
    <lineage>
        <taxon>unclassified sequences</taxon>
        <taxon>metagenomes</taxon>
        <taxon>ecological metagenomes</taxon>
    </lineage>
</organism>